<accession>A0A2R4MDY0</accession>
<dbReference type="RefSeq" id="WP_117395489.1">
    <property type="nucleotide sequence ID" value="NZ_CP021330.1"/>
</dbReference>
<feature type="region of interest" description="Disordered" evidence="1">
    <location>
        <begin position="232"/>
        <end position="258"/>
    </location>
</feature>
<organism evidence="4 5">
    <name type="scientific">Maritalea myrionectae</name>
    <dbReference type="NCBI Taxonomy" id="454601"/>
    <lineage>
        <taxon>Bacteria</taxon>
        <taxon>Pseudomonadati</taxon>
        <taxon>Pseudomonadota</taxon>
        <taxon>Alphaproteobacteria</taxon>
        <taxon>Hyphomicrobiales</taxon>
        <taxon>Devosiaceae</taxon>
        <taxon>Maritalea</taxon>
    </lineage>
</organism>
<evidence type="ECO:0000256" key="2">
    <source>
        <dbReference type="SAM" id="SignalP"/>
    </source>
</evidence>
<keyword evidence="5" id="KW-1185">Reference proteome</keyword>
<evidence type="ECO:0000259" key="3">
    <source>
        <dbReference type="Pfam" id="PF10988"/>
    </source>
</evidence>
<sequence length="258" mass="26591">MRNTSSRATTQTAHFKSTRLLATVGALGLALGAFFVASNPAFADETREYDFTDFSKIEISESVEGSLVQSNSFSIQATAADKELLDSLVIEKTGTTLKIHRKEESLLKSLTSLFGGQSPKVVVTMPFLSAAHASAGAELAIETFSTENIELHASSGADLNAKSLTAISVKADSSSGADIELAGTCDEAEFSSSSGADLDAGSLECDSVLVDASSGADASVFASENLKANASSGADINVRGNPSTTETNTSSGGEIELK</sequence>
<feature type="compositionally biased region" description="Low complexity" evidence="1">
    <location>
        <begin position="240"/>
        <end position="258"/>
    </location>
</feature>
<evidence type="ECO:0000256" key="1">
    <source>
        <dbReference type="SAM" id="MobiDB-lite"/>
    </source>
</evidence>
<dbReference type="AlphaFoldDB" id="A0A2R4MDY0"/>
<dbReference type="Proteomes" id="UP000258927">
    <property type="component" value="Chromosome"/>
</dbReference>
<name>A0A2R4MDY0_9HYPH</name>
<protein>
    <recommendedName>
        <fullName evidence="3">Putative auto-transporter adhesin head GIN domain-containing protein</fullName>
    </recommendedName>
</protein>
<reference evidence="4 5" key="1">
    <citation type="submission" date="2017-05" db="EMBL/GenBank/DDBJ databases">
        <title>Genome Analysis of Maritalea myrionectae HL2708#5.</title>
        <authorList>
            <consortium name="Cotde Inc.-PKNU"/>
            <person name="Jang D."/>
            <person name="Oh H.-M."/>
        </authorList>
    </citation>
    <scope>NUCLEOTIDE SEQUENCE [LARGE SCALE GENOMIC DNA]</scope>
    <source>
        <strain evidence="4 5">HL2708#5</strain>
    </source>
</reference>
<proteinExistence type="predicted"/>
<dbReference type="Pfam" id="PF10988">
    <property type="entry name" value="DUF2807"/>
    <property type="match status" value="1"/>
</dbReference>
<gene>
    <name evidence="4" type="ORF">MXMO3_01566</name>
</gene>
<evidence type="ECO:0000313" key="5">
    <source>
        <dbReference type="Proteomes" id="UP000258927"/>
    </source>
</evidence>
<feature type="signal peptide" evidence="2">
    <location>
        <begin position="1"/>
        <end position="43"/>
    </location>
</feature>
<feature type="domain" description="Putative auto-transporter adhesin head GIN" evidence="3">
    <location>
        <begin position="53"/>
        <end position="242"/>
    </location>
</feature>
<evidence type="ECO:0000313" key="4">
    <source>
        <dbReference type="EMBL" id="AVX04096.1"/>
    </source>
</evidence>
<dbReference type="EMBL" id="CP021330">
    <property type="protein sequence ID" value="AVX04096.1"/>
    <property type="molecule type" value="Genomic_DNA"/>
</dbReference>
<feature type="chain" id="PRO_5015328192" description="Putative auto-transporter adhesin head GIN domain-containing protein" evidence="2">
    <location>
        <begin position="44"/>
        <end position="258"/>
    </location>
</feature>
<dbReference type="KEGG" id="mmyr:MXMO3_01566"/>
<dbReference type="STRING" id="1122213.GCA_000423365_01224"/>
<dbReference type="InterPro" id="IPR021255">
    <property type="entry name" value="DUF2807"/>
</dbReference>
<keyword evidence="2" id="KW-0732">Signal</keyword>
<dbReference type="Gene3D" id="2.160.20.120">
    <property type="match status" value="1"/>
</dbReference>